<dbReference type="GO" id="GO:0005886">
    <property type="term" value="C:plasma membrane"/>
    <property type="evidence" value="ECO:0007669"/>
    <property type="project" value="TreeGrafter"/>
</dbReference>
<feature type="compositionally biased region" description="Polar residues" evidence="8">
    <location>
        <begin position="35"/>
        <end position="45"/>
    </location>
</feature>
<evidence type="ECO:0000313" key="11">
    <source>
        <dbReference type="EMBL" id="MBM6921385.1"/>
    </source>
</evidence>
<keyword evidence="2" id="KW-1003">Cell membrane</keyword>
<protein>
    <submittedName>
        <fullName evidence="11">FtsQ-type POTRA domain-containing protein</fullName>
    </submittedName>
</protein>
<feature type="transmembrane region" description="Helical" evidence="9">
    <location>
        <begin position="157"/>
        <end position="181"/>
    </location>
</feature>
<dbReference type="InterPro" id="IPR013685">
    <property type="entry name" value="POTRA_FtsQ_type"/>
</dbReference>
<keyword evidence="3" id="KW-0132">Cell division</keyword>
<dbReference type="AlphaFoldDB" id="A0A939BEJ3"/>
<feature type="compositionally biased region" description="Basic residues" evidence="8">
    <location>
        <begin position="115"/>
        <end position="124"/>
    </location>
</feature>
<evidence type="ECO:0000256" key="6">
    <source>
        <dbReference type="ARBA" id="ARBA00023136"/>
    </source>
</evidence>
<evidence type="ECO:0000256" key="5">
    <source>
        <dbReference type="ARBA" id="ARBA00022989"/>
    </source>
</evidence>
<dbReference type="PANTHER" id="PTHR37820">
    <property type="entry name" value="CELL DIVISION PROTEIN DIVIB"/>
    <property type="match status" value="1"/>
</dbReference>
<dbReference type="Pfam" id="PF08478">
    <property type="entry name" value="POTRA_1"/>
    <property type="match status" value="1"/>
</dbReference>
<evidence type="ECO:0000256" key="8">
    <source>
        <dbReference type="SAM" id="MobiDB-lite"/>
    </source>
</evidence>
<comment type="caution">
    <text evidence="11">The sequence shown here is derived from an EMBL/GenBank/DDBJ whole genome shotgun (WGS) entry which is preliminary data.</text>
</comment>
<dbReference type="InterPro" id="IPR034746">
    <property type="entry name" value="POTRA"/>
</dbReference>
<dbReference type="PANTHER" id="PTHR37820:SF1">
    <property type="entry name" value="CELL DIVISION PROTEIN FTSQ"/>
    <property type="match status" value="1"/>
</dbReference>
<feature type="compositionally biased region" description="Acidic residues" evidence="8">
    <location>
        <begin position="422"/>
        <end position="434"/>
    </location>
</feature>
<proteinExistence type="predicted"/>
<dbReference type="EMBL" id="JACJKY010000015">
    <property type="protein sequence ID" value="MBM6921385.1"/>
    <property type="molecule type" value="Genomic_DNA"/>
</dbReference>
<keyword evidence="4 9" id="KW-0812">Transmembrane</keyword>
<sequence>MRIERRTENPAKKENQPSQNRENDRIELLPFMRQSGASARRTTSFDIPIPATPAAQQKTPENKRTPTKKGSPKKTKKPAKKQQKTASSKRQTAAQKREQADLQKKTVQKREQTKQNKKTVRKTKPSAPENQAQTRVKRTNNPPPGKRRKRHRKKRSFLLYYIFFGILLVSILFVLSTTVFFKLETVQITGCEDSEKQAILNASGISMGDNLWRINTQAAEQKILSAFLNYDAVDISRKLPSGITIKMTPSQIDMVCVYQNQYYSMSSGGRISAVSDTAPSASQVPLVYGCDLSDVRAGDIVEATNENKISVLFDVIAAMKESELTGVTHIDVSDITTIRLYWNNQAELKFGSTQGLAYEISCVKKLLEEQLEPEEIVIIDDTLMNGTYYMRPVGALSYPGESSQTEEPEQSTVESSIPDSENSSESEESSGETT</sequence>
<feature type="region of interest" description="Disordered" evidence="8">
    <location>
        <begin position="1"/>
        <end position="151"/>
    </location>
</feature>
<feature type="domain" description="POTRA" evidence="10">
    <location>
        <begin position="181"/>
        <end position="250"/>
    </location>
</feature>
<evidence type="ECO:0000256" key="1">
    <source>
        <dbReference type="ARBA" id="ARBA00004370"/>
    </source>
</evidence>
<dbReference type="Proteomes" id="UP000774750">
    <property type="component" value="Unassembled WGS sequence"/>
</dbReference>
<dbReference type="GO" id="GO:0051301">
    <property type="term" value="P:cell division"/>
    <property type="evidence" value="ECO:0007669"/>
    <property type="project" value="UniProtKB-KW"/>
</dbReference>
<feature type="compositionally biased region" description="Low complexity" evidence="8">
    <location>
        <begin position="410"/>
        <end position="421"/>
    </location>
</feature>
<comment type="subcellular location">
    <subcellularLocation>
        <location evidence="1">Membrane</location>
    </subcellularLocation>
</comment>
<feature type="compositionally biased region" description="Basic residues" evidence="8">
    <location>
        <begin position="65"/>
        <end position="83"/>
    </location>
</feature>
<evidence type="ECO:0000256" key="4">
    <source>
        <dbReference type="ARBA" id="ARBA00022692"/>
    </source>
</evidence>
<reference evidence="11" key="2">
    <citation type="journal article" date="2021" name="Sci. Rep.">
        <title>The distribution of antibiotic resistance genes in chicken gut microbiota commensals.</title>
        <authorList>
            <person name="Juricova H."/>
            <person name="Matiasovicova J."/>
            <person name="Kubasova T."/>
            <person name="Cejkova D."/>
            <person name="Rychlik I."/>
        </authorList>
    </citation>
    <scope>NUCLEOTIDE SEQUENCE</scope>
    <source>
        <strain evidence="11">An559</strain>
    </source>
</reference>
<evidence type="ECO:0000256" key="3">
    <source>
        <dbReference type="ARBA" id="ARBA00022618"/>
    </source>
</evidence>
<evidence type="ECO:0000256" key="2">
    <source>
        <dbReference type="ARBA" id="ARBA00022475"/>
    </source>
</evidence>
<organism evidence="11 12">
    <name type="scientific">Merdimmobilis hominis</name>
    <dbReference type="NCBI Taxonomy" id="2897707"/>
    <lineage>
        <taxon>Bacteria</taxon>
        <taxon>Bacillati</taxon>
        <taxon>Bacillota</taxon>
        <taxon>Clostridia</taxon>
        <taxon>Eubacteriales</taxon>
        <taxon>Oscillospiraceae</taxon>
        <taxon>Merdimmobilis</taxon>
    </lineage>
</organism>
<evidence type="ECO:0000256" key="9">
    <source>
        <dbReference type="SAM" id="Phobius"/>
    </source>
</evidence>
<accession>A0A939BEJ3</accession>
<feature type="compositionally biased region" description="Basic and acidic residues" evidence="8">
    <location>
        <begin position="1"/>
        <end position="27"/>
    </location>
</feature>
<keyword evidence="6 9" id="KW-0472">Membrane</keyword>
<feature type="region of interest" description="Disordered" evidence="8">
    <location>
        <begin position="396"/>
        <end position="434"/>
    </location>
</feature>
<gene>
    <name evidence="11" type="ORF">H6A12_09480</name>
</gene>
<keyword evidence="5 9" id="KW-1133">Transmembrane helix</keyword>
<evidence type="ECO:0000259" key="10">
    <source>
        <dbReference type="PROSITE" id="PS51779"/>
    </source>
</evidence>
<reference evidence="11" key="1">
    <citation type="submission" date="2020-08" db="EMBL/GenBank/DDBJ databases">
        <authorList>
            <person name="Cejkova D."/>
            <person name="Kubasova T."/>
            <person name="Jahodarova E."/>
            <person name="Rychlik I."/>
        </authorList>
    </citation>
    <scope>NUCLEOTIDE SEQUENCE</scope>
    <source>
        <strain evidence="11">An559</strain>
    </source>
</reference>
<dbReference type="RefSeq" id="WP_204447285.1">
    <property type="nucleotide sequence ID" value="NZ_JACJKY010000015.1"/>
</dbReference>
<evidence type="ECO:0000256" key="7">
    <source>
        <dbReference type="ARBA" id="ARBA00023306"/>
    </source>
</evidence>
<keyword evidence="12" id="KW-1185">Reference proteome</keyword>
<dbReference type="InterPro" id="IPR050487">
    <property type="entry name" value="FtsQ_DivIB"/>
</dbReference>
<dbReference type="PROSITE" id="PS51779">
    <property type="entry name" value="POTRA"/>
    <property type="match status" value="1"/>
</dbReference>
<keyword evidence="7" id="KW-0131">Cell cycle</keyword>
<name>A0A939BEJ3_9FIRM</name>
<feature type="compositionally biased region" description="Basic and acidic residues" evidence="8">
    <location>
        <begin position="95"/>
        <end position="114"/>
    </location>
</feature>
<evidence type="ECO:0000313" key="12">
    <source>
        <dbReference type="Proteomes" id="UP000774750"/>
    </source>
</evidence>